<reference evidence="2 3" key="1">
    <citation type="submission" date="2018-10" db="EMBL/GenBank/DDBJ databases">
        <title>Genomic Encyclopedia of Archaeal and Bacterial Type Strains, Phase II (KMG-II): from individual species to whole genera.</title>
        <authorList>
            <person name="Goeker M."/>
        </authorList>
    </citation>
    <scope>NUCLEOTIDE SEQUENCE [LARGE SCALE GENOMIC DNA]</scope>
    <source>
        <strain evidence="2 3">DSM 18602</strain>
    </source>
</reference>
<feature type="chain" id="PRO_5019834471" evidence="1">
    <location>
        <begin position="40"/>
        <end position="102"/>
    </location>
</feature>
<keyword evidence="1" id="KW-0732">Signal</keyword>
<evidence type="ECO:0000313" key="3">
    <source>
        <dbReference type="Proteomes" id="UP000268007"/>
    </source>
</evidence>
<dbReference type="SUPFAM" id="SSF49464">
    <property type="entry name" value="Carboxypeptidase regulatory domain-like"/>
    <property type="match status" value="1"/>
</dbReference>
<feature type="signal peptide" evidence="1">
    <location>
        <begin position="1"/>
        <end position="39"/>
    </location>
</feature>
<dbReference type="GO" id="GO:0004180">
    <property type="term" value="F:carboxypeptidase activity"/>
    <property type="evidence" value="ECO:0007669"/>
    <property type="project" value="UniProtKB-KW"/>
</dbReference>
<evidence type="ECO:0000256" key="1">
    <source>
        <dbReference type="SAM" id="SignalP"/>
    </source>
</evidence>
<comment type="caution">
    <text evidence="2">The sequence shown here is derived from an EMBL/GenBank/DDBJ whole genome shotgun (WGS) entry which is preliminary data.</text>
</comment>
<proteinExistence type="predicted"/>
<keyword evidence="3" id="KW-1185">Reference proteome</keyword>
<dbReference type="Pfam" id="PF13715">
    <property type="entry name" value="CarbopepD_reg_2"/>
    <property type="match status" value="1"/>
</dbReference>
<name>A0A495J9Q8_9SPHI</name>
<evidence type="ECO:0000313" key="2">
    <source>
        <dbReference type="EMBL" id="RKR85112.1"/>
    </source>
</evidence>
<dbReference type="Gene3D" id="2.60.40.1120">
    <property type="entry name" value="Carboxypeptidase-like, regulatory domain"/>
    <property type="match status" value="1"/>
</dbReference>
<dbReference type="AlphaFoldDB" id="A0A495J9Q8"/>
<keyword evidence="2" id="KW-0378">Hydrolase</keyword>
<gene>
    <name evidence="2" type="ORF">BDD43_5370</name>
</gene>
<accession>A0A495J9Q8</accession>
<organism evidence="2 3">
    <name type="scientific">Mucilaginibacter gracilis</name>
    <dbReference type="NCBI Taxonomy" id="423350"/>
    <lineage>
        <taxon>Bacteria</taxon>
        <taxon>Pseudomonadati</taxon>
        <taxon>Bacteroidota</taxon>
        <taxon>Sphingobacteriia</taxon>
        <taxon>Sphingobacteriales</taxon>
        <taxon>Sphingobacteriaceae</taxon>
        <taxon>Mucilaginibacter</taxon>
    </lineage>
</organism>
<protein>
    <submittedName>
        <fullName evidence="2">Carboxypeptidase-like protein</fullName>
    </submittedName>
</protein>
<keyword evidence="2" id="KW-0645">Protease</keyword>
<keyword evidence="2" id="KW-0121">Carboxypeptidase</keyword>
<dbReference type="EMBL" id="RBKU01000001">
    <property type="protein sequence ID" value="RKR85112.1"/>
    <property type="molecule type" value="Genomic_DNA"/>
</dbReference>
<sequence>MSFNLKKIISWRKIMKRACSQLMLLVFFTSIALSSNASGMSVIVTGKVTDENGQGLPGVVVKLKGTSTVTTTNVQGTFSITTPDNTGTLVLLIPATVARSIL</sequence>
<dbReference type="Proteomes" id="UP000268007">
    <property type="component" value="Unassembled WGS sequence"/>
</dbReference>
<dbReference type="InterPro" id="IPR008969">
    <property type="entry name" value="CarboxyPept-like_regulatory"/>
</dbReference>